<keyword evidence="12" id="KW-0539">Nucleus</keyword>
<reference evidence="19" key="1">
    <citation type="submission" date="2018-02" db="EMBL/GenBank/DDBJ databases">
        <title>Rhizophora mucronata_Transcriptome.</title>
        <authorList>
            <person name="Meera S.P."/>
            <person name="Sreeshan A."/>
            <person name="Augustine A."/>
        </authorList>
    </citation>
    <scope>NUCLEOTIDE SEQUENCE</scope>
    <source>
        <tissue evidence="19">Leaf</tissue>
    </source>
</reference>
<dbReference type="InterPro" id="IPR057473">
    <property type="entry name" value="ARM_CPL3"/>
</dbReference>
<dbReference type="AlphaFoldDB" id="A0A2P2KVA9"/>
<comment type="cofactor">
    <cofactor evidence="1">
        <name>Mn(2+)</name>
        <dbReference type="ChEBI" id="CHEBI:29035"/>
    </cofactor>
</comment>
<feature type="region of interest" description="Disordered" evidence="16">
    <location>
        <begin position="30"/>
        <end position="68"/>
    </location>
</feature>
<evidence type="ECO:0000256" key="12">
    <source>
        <dbReference type="ARBA" id="ARBA00023242"/>
    </source>
</evidence>
<comment type="catalytic activity">
    <reaction evidence="14">
        <text>O-phospho-L-threonyl-[protein] + H2O = L-threonyl-[protein] + phosphate</text>
        <dbReference type="Rhea" id="RHEA:47004"/>
        <dbReference type="Rhea" id="RHEA-COMP:11060"/>
        <dbReference type="Rhea" id="RHEA-COMP:11605"/>
        <dbReference type="ChEBI" id="CHEBI:15377"/>
        <dbReference type="ChEBI" id="CHEBI:30013"/>
        <dbReference type="ChEBI" id="CHEBI:43474"/>
        <dbReference type="ChEBI" id="CHEBI:61977"/>
        <dbReference type="EC" id="3.1.3.16"/>
    </reaction>
</comment>
<dbReference type="FunFam" id="3.40.50.1000:FF:000098">
    <property type="entry name" value="RNA polymerase II C-terminal domain phosphatase-like 3"/>
    <property type="match status" value="1"/>
</dbReference>
<evidence type="ECO:0000256" key="13">
    <source>
        <dbReference type="ARBA" id="ARBA00047761"/>
    </source>
</evidence>
<evidence type="ECO:0000256" key="10">
    <source>
        <dbReference type="ARBA" id="ARBA00023015"/>
    </source>
</evidence>
<dbReference type="CDD" id="cd17729">
    <property type="entry name" value="BRCT_CTDP1"/>
    <property type="match status" value="1"/>
</dbReference>
<dbReference type="Pfam" id="PF25505">
    <property type="entry name" value="ARM_CPL3"/>
    <property type="match status" value="1"/>
</dbReference>
<feature type="region of interest" description="Disordered" evidence="16">
    <location>
        <begin position="547"/>
        <end position="598"/>
    </location>
</feature>
<evidence type="ECO:0000256" key="8">
    <source>
        <dbReference type="ARBA" id="ARBA00022801"/>
    </source>
</evidence>
<protein>
    <recommendedName>
        <fullName evidence="5">protein-serine/threonine phosphatase</fullName>
        <ecNumber evidence="5">3.1.3.16</ecNumber>
    </recommendedName>
</protein>
<evidence type="ECO:0000313" key="19">
    <source>
        <dbReference type="EMBL" id="MBX09674.1"/>
    </source>
</evidence>
<dbReference type="Gene3D" id="3.40.50.1000">
    <property type="entry name" value="HAD superfamily/HAD-like"/>
    <property type="match status" value="1"/>
</dbReference>
<feature type="compositionally biased region" description="Polar residues" evidence="16">
    <location>
        <begin position="503"/>
        <end position="513"/>
    </location>
</feature>
<feature type="domain" description="FCP1 homology" evidence="18">
    <location>
        <begin position="956"/>
        <end position="1136"/>
    </location>
</feature>
<dbReference type="GO" id="GO:0009651">
    <property type="term" value="P:response to salt stress"/>
    <property type="evidence" value="ECO:0007669"/>
    <property type="project" value="UniProtKB-ARBA"/>
</dbReference>
<feature type="compositionally biased region" description="Basic and acidic residues" evidence="16">
    <location>
        <begin position="574"/>
        <end position="588"/>
    </location>
</feature>
<evidence type="ECO:0000256" key="14">
    <source>
        <dbReference type="ARBA" id="ARBA00048336"/>
    </source>
</evidence>
<feature type="domain" description="BRCT" evidence="17">
    <location>
        <begin position="1179"/>
        <end position="1272"/>
    </location>
</feature>
<keyword evidence="7" id="KW-0479">Metal-binding</keyword>
<evidence type="ECO:0000256" key="1">
    <source>
        <dbReference type="ARBA" id="ARBA00001936"/>
    </source>
</evidence>
<dbReference type="InterPro" id="IPR036420">
    <property type="entry name" value="BRCT_dom_sf"/>
</dbReference>
<evidence type="ECO:0000256" key="16">
    <source>
        <dbReference type="SAM" id="MobiDB-lite"/>
    </source>
</evidence>
<dbReference type="PANTHER" id="PTHR23081:SF2">
    <property type="entry name" value="RNA POLYMERASE II C-TERMINAL DOMAIN PHOSPHATASE-LIKE 3"/>
    <property type="match status" value="1"/>
</dbReference>
<evidence type="ECO:0000256" key="2">
    <source>
        <dbReference type="ARBA" id="ARBA00001941"/>
    </source>
</evidence>
<dbReference type="InterPro" id="IPR023214">
    <property type="entry name" value="HAD_sf"/>
</dbReference>
<keyword evidence="9" id="KW-0694">RNA-binding</keyword>
<dbReference type="Gene3D" id="3.40.50.10190">
    <property type="entry name" value="BRCT domain"/>
    <property type="match status" value="1"/>
</dbReference>
<evidence type="ECO:0000259" key="18">
    <source>
        <dbReference type="PROSITE" id="PS50969"/>
    </source>
</evidence>
<evidence type="ECO:0000259" key="17">
    <source>
        <dbReference type="PROSITE" id="PS50172"/>
    </source>
</evidence>
<name>A0A2P2KVA9_RHIMU</name>
<dbReference type="GO" id="GO:0003723">
    <property type="term" value="F:RNA binding"/>
    <property type="evidence" value="ECO:0007669"/>
    <property type="project" value="UniProtKB-KW"/>
</dbReference>
<evidence type="ECO:0000256" key="3">
    <source>
        <dbReference type="ARBA" id="ARBA00001946"/>
    </source>
</evidence>
<evidence type="ECO:0000256" key="9">
    <source>
        <dbReference type="ARBA" id="ARBA00022884"/>
    </source>
</evidence>
<feature type="region of interest" description="Disordered" evidence="16">
    <location>
        <begin position="115"/>
        <end position="173"/>
    </location>
</feature>
<dbReference type="PROSITE" id="PS50172">
    <property type="entry name" value="BRCT"/>
    <property type="match status" value="1"/>
</dbReference>
<feature type="compositionally biased region" description="Acidic residues" evidence="16">
    <location>
        <begin position="149"/>
        <end position="173"/>
    </location>
</feature>
<dbReference type="Pfam" id="PF03031">
    <property type="entry name" value="NIF"/>
    <property type="match status" value="1"/>
</dbReference>
<dbReference type="InterPro" id="IPR039189">
    <property type="entry name" value="Fcp1"/>
</dbReference>
<dbReference type="SMART" id="SM00577">
    <property type="entry name" value="CPDc"/>
    <property type="match status" value="1"/>
</dbReference>
<dbReference type="SMART" id="SM00292">
    <property type="entry name" value="BRCT"/>
    <property type="match status" value="1"/>
</dbReference>
<dbReference type="GO" id="GO:0005634">
    <property type="term" value="C:nucleus"/>
    <property type="evidence" value="ECO:0007669"/>
    <property type="project" value="UniProtKB-SubCell"/>
</dbReference>
<dbReference type="PROSITE" id="PS50969">
    <property type="entry name" value="FCP1"/>
    <property type="match status" value="1"/>
</dbReference>
<accession>A0A2P2KVA9</accession>
<feature type="region of interest" description="Disordered" evidence="16">
    <location>
        <begin position="475"/>
        <end position="521"/>
    </location>
</feature>
<dbReference type="GO" id="GO:0046872">
    <property type="term" value="F:metal ion binding"/>
    <property type="evidence" value="ECO:0007669"/>
    <property type="project" value="UniProtKB-KW"/>
</dbReference>
<comment type="cofactor">
    <cofactor evidence="3">
        <name>Mg(2+)</name>
        <dbReference type="ChEBI" id="CHEBI:18420"/>
    </cofactor>
</comment>
<evidence type="ECO:0000256" key="7">
    <source>
        <dbReference type="ARBA" id="ARBA00022723"/>
    </source>
</evidence>
<feature type="region of interest" description="Disordered" evidence="16">
    <location>
        <begin position="407"/>
        <end position="452"/>
    </location>
</feature>
<sequence length="1274" mass="139277">MLVAGSDCLDWEGGEALVVMGKDEKTTTIKGEDVEEGEISDTASVEEISEEDFNKQEVKSPRQSKSKDAAARVWTMNDLYKFQMGGGYVSGLYSLAWAQAVQNKPLTELFVEVEQTDDNSKRSSGSPSSSVNSSSKEEKKVEKVVIDVSGDDDEMDCDEKEEGELEEGEIDLDSEIAEKDKDGVSSNVERNVCGSEIECKQMQKMDRKVDSICEALNSVTVLEAEKSFEAACSKLQSAVESLQEVVGEFEVPTKESLLQLSFTVIQTLHTVFSSMNYKLKGENKAIFSRLLSFLNSHDTPIFSPEQMKEICSMVSSVDSPNVLLSSRSGEKNKDNQTHIGLNKKDDDALANGAGYDITATNKLLPAAESLVCSKPNKSLEPPKQVVSSFKSRGVLLPLLDLHKVHDADSLPSPTREAMPSLPVNQVLPAGDGSSKTALPNPKSVPKTQNSKMHPYETDALKAVSSYQQKFGHSSFFMNDRLPSPTPSEESEDGDGDIGGEVSNSSNLGNTESLNPPILGQESSSASFLGNSGVQGVIPAKGAALVGSTTKGSAKSRDPRLRFISSDVNGPKVEPVGERLSSRKQKADEDPILDGTSLKRQRNGLDNSVAVRDVKPITGGSGLLEDMDVVASQTFSQNLLSENVGCDGKRIENGVPVCGKSTLNIDGNEHLPIVGTNATISGSEQVPPMGTNTTSLPDLLKDIAENPAMLMSLIKMGQQQRQKLAEPAKNAMPSSISNSILGAIPAVNVSSPQSTGILPRPAEVHQVASQIPKPDEVGQIRMKPRDPRRVLHSNSLERTAGLGSEQLKGNVILPSTAKLTEQDQNMQKHDGQAELKSLASHSLSLPDISLPFTKRLKNIADIVSVSQSSTTPPLGSEYSALQPGQIKSDRVDFKPVTSDSDQQTIAVGSTAQVVAVASHCQNTWGDVEHLFDGYDDQQKAAIQRERARRIEEQKKMFAARKLCLVLDLDHTLLNSAKFTEVDPVHDEILRKKEEQDREKPQRHIFRFPHMGMWTKLRPGIWNFLEKASKLYELHLYTMGNKLYATEMAKLLDPKGDLFAGRVISRGDDSDPFDSDDRVPKSKDLEGVLGMESAVVIIDDSVRVWPLNKLNLIVVERYIYFPCSRRQFGLPGPSLLEIDHDERPEDGTLACSLAVIERIHQDFFAHHSLEEADVRNILASEQRRILAGCRIVFSRVFPVGEANPHLHPLWQTAEQFGAVCTNQIDDHVTHVVANSLGTDKVNWALSSGKHVVHPGWVEASALLYRRANEQDFAIKP</sequence>
<feature type="compositionally biased region" description="Low complexity" evidence="16">
    <location>
        <begin position="122"/>
        <end position="134"/>
    </location>
</feature>
<evidence type="ECO:0000256" key="5">
    <source>
        <dbReference type="ARBA" id="ARBA00013081"/>
    </source>
</evidence>
<dbReference type="Pfam" id="PF00533">
    <property type="entry name" value="BRCT"/>
    <property type="match status" value="1"/>
</dbReference>
<evidence type="ECO:0000256" key="4">
    <source>
        <dbReference type="ARBA" id="ARBA00004123"/>
    </source>
</evidence>
<dbReference type="InterPro" id="IPR004274">
    <property type="entry name" value="FCP1_dom"/>
</dbReference>
<keyword evidence="11" id="KW-0804">Transcription</keyword>
<dbReference type="PANTHER" id="PTHR23081">
    <property type="entry name" value="RNA POLYMERASE II CTD PHOSPHATASE"/>
    <property type="match status" value="1"/>
</dbReference>
<dbReference type="EMBL" id="GGEC01029190">
    <property type="protein sequence ID" value="MBX09674.1"/>
    <property type="molecule type" value="Transcribed_RNA"/>
</dbReference>
<dbReference type="InterPro" id="IPR036412">
    <property type="entry name" value="HAD-like_sf"/>
</dbReference>
<dbReference type="InterPro" id="IPR001357">
    <property type="entry name" value="BRCT_dom"/>
</dbReference>
<dbReference type="SUPFAM" id="SSF56784">
    <property type="entry name" value="HAD-like"/>
    <property type="match status" value="1"/>
</dbReference>
<keyword evidence="8" id="KW-0378">Hydrolase</keyword>
<dbReference type="InterPro" id="IPR011947">
    <property type="entry name" value="FCP1_euk"/>
</dbReference>
<comment type="subcellular location">
    <subcellularLocation>
        <location evidence="4">Nucleus</location>
    </subcellularLocation>
</comment>
<comment type="subunit">
    <text evidence="15">Interacts with RAP74.</text>
</comment>
<comment type="catalytic activity">
    <reaction evidence="13">
        <text>O-phospho-L-seryl-[protein] + H2O = L-seryl-[protein] + phosphate</text>
        <dbReference type="Rhea" id="RHEA:20629"/>
        <dbReference type="Rhea" id="RHEA-COMP:9863"/>
        <dbReference type="Rhea" id="RHEA-COMP:11604"/>
        <dbReference type="ChEBI" id="CHEBI:15377"/>
        <dbReference type="ChEBI" id="CHEBI:29999"/>
        <dbReference type="ChEBI" id="CHEBI:43474"/>
        <dbReference type="ChEBI" id="CHEBI:83421"/>
        <dbReference type="EC" id="3.1.3.16"/>
    </reaction>
</comment>
<feature type="compositionally biased region" description="Acidic residues" evidence="16">
    <location>
        <begin position="488"/>
        <end position="497"/>
    </location>
</feature>
<dbReference type="SUPFAM" id="SSF52113">
    <property type="entry name" value="BRCT domain"/>
    <property type="match status" value="1"/>
</dbReference>
<dbReference type="GO" id="GO:0008420">
    <property type="term" value="F:RNA polymerase II CTD heptapeptide repeat phosphatase activity"/>
    <property type="evidence" value="ECO:0007669"/>
    <property type="project" value="InterPro"/>
</dbReference>
<keyword evidence="6" id="KW-0678">Repressor</keyword>
<organism evidence="19">
    <name type="scientific">Rhizophora mucronata</name>
    <name type="common">Asiatic mangrove</name>
    <dbReference type="NCBI Taxonomy" id="61149"/>
    <lineage>
        <taxon>Eukaryota</taxon>
        <taxon>Viridiplantae</taxon>
        <taxon>Streptophyta</taxon>
        <taxon>Embryophyta</taxon>
        <taxon>Tracheophyta</taxon>
        <taxon>Spermatophyta</taxon>
        <taxon>Magnoliopsida</taxon>
        <taxon>eudicotyledons</taxon>
        <taxon>Gunneridae</taxon>
        <taxon>Pentapetalae</taxon>
        <taxon>rosids</taxon>
        <taxon>fabids</taxon>
        <taxon>Malpighiales</taxon>
        <taxon>Rhizophoraceae</taxon>
        <taxon>Rhizophora</taxon>
    </lineage>
</organism>
<keyword evidence="10" id="KW-0805">Transcription regulation</keyword>
<evidence type="ECO:0000256" key="6">
    <source>
        <dbReference type="ARBA" id="ARBA00022491"/>
    </source>
</evidence>
<evidence type="ECO:0000256" key="15">
    <source>
        <dbReference type="ARBA" id="ARBA00063107"/>
    </source>
</evidence>
<dbReference type="EC" id="3.1.3.16" evidence="5"/>
<dbReference type="FunFam" id="3.40.50.10190:FF:000014">
    <property type="entry name" value="RNA polymerase II C-terminal domain phosphatase-like 3"/>
    <property type="match status" value="1"/>
</dbReference>
<proteinExistence type="predicted"/>
<feature type="compositionally biased region" description="Basic and acidic residues" evidence="16">
    <location>
        <begin position="52"/>
        <end position="68"/>
    </location>
</feature>
<dbReference type="CDD" id="cd07521">
    <property type="entry name" value="HAD_FCP1-like"/>
    <property type="match status" value="1"/>
</dbReference>
<feature type="compositionally biased region" description="Basic and acidic residues" evidence="16">
    <location>
        <begin position="135"/>
        <end position="145"/>
    </location>
</feature>
<evidence type="ECO:0000256" key="11">
    <source>
        <dbReference type="ARBA" id="ARBA00023163"/>
    </source>
</evidence>
<comment type="cofactor">
    <cofactor evidence="2">
        <name>Co(2+)</name>
        <dbReference type="ChEBI" id="CHEBI:48828"/>
    </cofactor>
</comment>
<dbReference type="NCBIfam" id="TIGR02250">
    <property type="entry name" value="FCP1_euk"/>
    <property type="match status" value="1"/>
</dbReference>